<keyword evidence="4" id="KW-1185">Reference proteome</keyword>
<dbReference type="PANTHER" id="PTHR46797:SF19">
    <property type="entry name" value="BLL2473 PROTEIN"/>
    <property type="match status" value="1"/>
</dbReference>
<name>A0A7J0BSF4_9BACT</name>
<dbReference type="GO" id="GO:0005829">
    <property type="term" value="C:cytosol"/>
    <property type="evidence" value="ECO:0007669"/>
    <property type="project" value="TreeGrafter"/>
</dbReference>
<dbReference type="Pfam" id="PF01381">
    <property type="entry name" value="HTH_3"/>
    <property type="match status" value="1"/>
</dbReference>
<dbReference type="PANTHER" id="PTHR46797">
    <property type="entry name" value="HTH-TYPE TRANSCRIPTIONAL REGULATOR"/>
    <property type="match status" value="1"/>
</dbReference>
<dbReference type="Proteomes" id="UP000503820">
    <property type="component" value="Unassembled WGS sequence"/>
</dbReference>
<dbReference type="Gene3D" id="1.10.260.40">
    <property type="entry name" value="lambda repressor-like DNA-binding domains"/>
    <property type="match status" value="1"/>
</dbReference>
<evidence type="ECO:0000256" key="1">
    <source>
        <dbReference type="ARBA" id="ARBA00023125"/>
    </source>
</evidence>
<keyword evidence="1 3" id="KW-0238">DNA-binding</keyword>
<sequence length="188" mass="20967">MSAEKIGARVRKYREERKLTREELAGTADISVSVLTALEEDNLCPSIAPLQKLARAMNVRLGTFMDDQVSTDPLIVRASARQADLTMQKAGNKRPAVRFHSLGKGKNDRNMEPFFIEMSPEPEEDRKLSSHQGEEFIVVVSGSLQVVYGKEEYVLQQGDSIYYNSIVPHYVGAAANAPAQIYAVIYYP</sequence>
<dbReference type="InterPro" id="IPR010982">
    <property type="entry name" value="Lambda_DNA-bd_dom_sf"/>
</dbReference>
<dbReference type="InterPro" id="IPR013096">
    <property type="entry name" value="Cupin_2"/>
</dbReference>
<dbReference type="CDD" id="cd02209">
    <property type="entry name" value="cupin_XRE_C"/>
    <property type="match status" value="1"/>
</dbReference>
<evidence type="ECO:0000313" key="4">
    <source>
        <dbReference type="Proteomes" id="UP000503820"/>
    </source>
</evidence>
<dbReference type="Pfam" id="PF07883">
    <property type="entry name" value="Cupin_2"/>
    <property type="match status" value="1"/>
</dbReference>
<accession>A0A7J0BSF4</accession>
<protein>
    <submittedName>
        <fullName evidence="3">DNA-binding protein</fullName>
    </submittedName>
</protein>
<dbReference type="PROSITE" id="PS50943">
    <property type="entry name" value="HTH_CROC1"/>
    <property type="match status" value="1"/>
</dbReference>
<organism evidence="3 4">
    <name type="scientific">Desulfovibrio psychrotolerans</name>
    <dbReference type="NCBI Taxonomy" id="415242"/>
    <lineage>
        <taxon>Bacteria</taxon>
        <taxon>Pseudomonadati</taxon>
        <taxon>Thermodesulfobacteriota</taxon>
        <taxon>Desulfovibrionia</taxon>
        <taxon>Desulfovibrionales</taxon>
        <taxon>Desulfovibrionaceae</taxon>
        <taxon>Desulfovibrio</taxon>
    </lineage>
</organism>
<dbReference type="SUPFAM" id="SSF51182">
    <property type="entry name" value="RmlC-like cupins"/>
    <property type="match status" value="1"/>
</dbReference>
<dbReference type="InterPro" id="IPR050807">
    <property type="entry name" value="TransReg_Diox_bact_type"/>
</dbReference>
<dbReference type="EMBL" id="BLVP01000007">
    <property type="protein sequence ID" value="GFM36588.1"/>
    <property type="molecule type" value="Genomic_DNA"/>
</dbReference>
<evidence type="ECO:0000313" key="3">
    <source>
        <dbReference type="EMBL" id="GFM36588.1"/>
    </source>
</evidence>
<comment type="caution">
    <text evidence="3">The sequence shown here is derived from an EMBL/GenBank/DDBJ whole genome shotgun (WGS) entry which is preliminary data.</text>
</comment>
<dbReference type="InterPro" id="IPR001387">
    <property type="entry name" value="Cro/C1-type_HTH"/>
</dbReference>
<evidence type="ECO:0000259" key="2">
    <source>
        <dbReference type="PROSITE" id="PS50943"/>
    </source>
</evidence>
<dbReference type="SUPFAM" id="SSF47413">
    <property type="entry name" value="lambda repressor-like DNA-binding domains"/>
    <property type="match status" value="1"/>
</dbReference>
<dbReference type="GO" id="GO:0003700">
    <property type="term" value="F:DNA-binding transcription factor activity"/>
    <property type="evidence" value="ECO:0007669"/>
    <property type="project" value="TreeGrafter"/>
</dbReference>
<proteinExistence type="predicted"/>
<dbReference type="CDD" id="cd00093">
    <property type="entry name" value="HTH_XRE"/>
    <property type="match status" value="1"/>
</dbReference>
<dbReference type="Gene3D" id="2.60.120.10">
    <property type="entry name" value="Jelly Rolls"/>
    <property type="match status" value="1"/>
</dbReference>
<reference evidence="3 4" key="1">
    <citation type="submission" date="2020-05" db="EMBL/GenBank/DDBJ databases">
        <title>Draft genome sequence of Desulfovibrio psychrotolerans JS1T.</title>
        <authorList>
            <person name="Ueno A."/>
            <person name="Tamazawa S."/>
            <person name="Tamamura S."/>
            <person name="Murakami T."/>
            <person name="Kiyama T."/>
            <person name="Inomata H."/>
            <person name="Amano Y."/>
            <person name="Miyakawa K."/>
            <person name="Tamaki H."/>
            <person name="Naganuma T."/>
            <person name="Kaneko K."/>
        </authorList>
    </citation>
    <scope>NUCLEOTIDE SEQUENCE [LARGE SCALE GENOMIC DNA]</scope>
    <source>
        <strain evidence="3 4">JS1</strain>
    </source>
</reference>
<dbReference type="InterPro" id="IPR011051">
    <property type="entry name" value="RmlC_Cupin_sf"/>
</dbReference>
<gene>
    <name evidence="3" type="ORF">DSM19430T_12720</name>
</gene>
<dbReference type="GO" id="GO:0003677">
    <property type="term" value="F:DNA binding"/>
    <property type="evidence" value="ECO:0007669"/>
    <property type="project" value="UniProtKB-KW"/>
</dbReference>
<dbReference type="SMART" id="SM00530">
    <property type="entry name" value="HTH_XRE"/>
    <property type="match status" value="1"/>
</dbReference>
<dbReference type="InterPro" id="IPR014710">
    <property type="entry name" value="RmlC-like_jellyroll"/>
</dbReference>
<feature type="domain" description="HTH cro/C1-type" evidence="2">
    <location>
        <begin position="10"/>
        <end position="64"/>
    </location>
</feature>
<dbReference type="RefSeq" id="WP_174409263.1">
    <property type="nucleotide sequence ID" value="NZ_BLVP01000007.1"/>
</dbReference>
<dbReference type="AlphaFoldDB" id="A0A7J0BSF4"/>